<dbReference type="EMBL" id="JAEUAK010000007">
    <property type="protein sequence ID" value="MBW9054561.1"/>
    <property type="molecule type" value="Genomic_DNA"/>
</dbReference>
<accession>A0ABS7GXB5</accession>
<dbReference type="RefSeq" id="WP_220335921.1">
    <property type="nucleotide sequence ID" value="NZ_JAEUAK010000007.1"/>
</dbReference>
<gene>
    <name evidence="1" type="ORF">JNB85_19345</name>
</gene>
<reference evidence="1 2" key="1">
    <citation type="journal article" date="2021" name="MBio">
        <title>Poor Competitiveness of Bradyrhizobium in Pigeon Pea Root Colonization in Indian Soils.</title>
        <authorList>
            <person name="Chalasani D."/>
            <person name="Basu A."/>
            <person name="Pullabhotla S.V.S.R.N."/>
            <person name="Jorrin B."/>
            <person name="Neal A.L."/>
            <person name="Poole P.S."/>
            <person name="Podile A.R."/>
            <person name="Tkacz A."/>
        </authorList>
    </citation>
    <scope>NUCLEOTIDE SEQUENCE [LARGE SCALE GENOMIC DNA]</scope>
    <source>
        <strain evidence="1 2">HU56</strain>
    </source>
</reference>
<evidence type="ECO:0008006" key="3">
    <source>
        <dbReference type="Google" id="ProtNLM"/>
    </source>
</evidence>
<dbReference type="Proteomes" id="UP000717752">
    <property type="component" value="Unassembled WGS sequence"/>
</dbReference>
<keyword evidence="2" id="KW-1185">Reference proteome</keyword>
<proteinExistence type="predicted"/>
<organism evidence="1 2">
    <name type="scientific">Rhizobium mesosinicum</name>
    <dbReference type="NCBI Taxonomy" id="335017"/>
    <lineage>
        <taxon>Bacteria</taxon>
        <taxon>Pseudomonadati</taxon>
        <taxon>Pseudomonadota</taxon>
        <taxon>Alphaproteobacteria</taxon>
        <taxon>Hyphomicrobiales</taxon>
        <taxon>Rhizobiaceae</taxon>
        <taxon>Rhizobium/Agrobacterium group</taxon>
        <taxon>Rhizobium</taxon>
    </lineage>
</organism>
<evidence type="ECO:0000313" key="2">
    <source>
        <dbReference type="Proteomes" id="UP000717752"/>
    </source>
</evidence>
<name>A0ABS7GXB5_9HYPH</name>
<evidence type="ECO:0000313" key="1">
    <source>
        <dbReference type="EMBL" id="MBW9054561.1"/>
    </source>
</evidence>
<protein>
    <recommendedName>
        <fullName evidence="3">DUF1902 domain-containing protein</fullName>
    </recommendedName>
</protein>
<sequence length="163" mass="18290">MTTDQNLMLYTQLAGFRLVVLANRFGCDTDFSRKLHDRLVDGLEAGIDRLRVIMALERSVIAADDEFAELQLEGETEIFGRFTINLLDELEIDFDTHEYRINGGNWVIALTADYTGVDIDYPELISLTEDELGSLAPILEDIARQTGIGVHAARAVHTWWSGS</sequence>
<comment type="caution">
    <text evidence="1">The sequence shown here is derived from an EMBL/GenBank/DDBJ whole genome shotgun (WGS) entry which is preliminary data.</text>
</comment>